<protein>
    <submittedName>
        <fullName evidence="1">Uncharacterized protein</fullName>
    </submittedName>
</protein>
<dbReference type="STRING" id="180163.SAMN02745174_02572"/>
<dbReference type="AlphaFoldDB" id="A0A1T4R4E7"/>
<organism evidence="1 2">
    <name type="scientific">Cetobacterium ceti</name>
    <dbReference type="NCBI Taxonomy" id="180163"/>
    <lineage>
        <taxon>Bacteria</taxon>
        <taxon>Fusobacteriati</taxon>
        <taxon>Fusobacteriota</taxon>
        <taxon>Fusobacteriia</taxon>
        <taxon>Fusobacteriales</taxon>
        <taxon>Fusobacteriaceae</taxon>
        <taxon>Cetobacterium</taxon>
    </lineage>
</organism>
<proteinExistence type="predicted"/>
<sequence>MIKLKTFEEMEKNIVEYRVVKSAYGEVTTLFVSTDKNEAKEFFEKQTNYGDIHLISINELEKRYEETLDTIKTVEERNSYNSNYNYYLTDKSNVERYFENKILKGKNYIQYINRKDINLELIKKIDSSDEELEVVYENGEVTIRAKSENVFQFDKLEYNSKMNIY</sequence>
<name>A0A1T4R4E7_9FUSO</name>
<dbReference type="RefSeq" id="WP_078694978.1">
    <property type="nucleotide sequence ID" value="NZ_FUWX01000042.1"/>
</dbReference>
<dbReference type="Proteomes" id="UP000191153">
    <property type="component" value="Unassembled WGS sequence"/>
</dbReference>
<keyword evidence="2" id="KW-1185">Reference proteome</keyword>
<evidence type="ECO:0000313" key="2">
    <source>
        <dbReference type="Proteomes" id="UP000191153"/>
    </source>
</evidence>
<dbReference type="EMBL" id="FUWX01000042">
    <property type="protein sequence ID" value="SKA10920.1"/>
    <property type="molecule type" value="Genomic_DNA"/>
</dbReference>
<evidence type="ECO:0000313" key="1">
    <source>
        <dbReference type="EMBL" id="SKA10920.1"/>
    </source>
</evidence>
<accession>A0A1T4R4E7</accession>
<gene>
    <name evidence="1" type="ORF">SAMN02745174_02572</name>
</gene>
<reference evidence="1 2" key="1">
    <citation type="submission" date="2017-02" db="EMBL/GenBank/DDBJ databases">
        <authorList>
            <person name="Peterson S.W."/>
        </authorList>
    </citation>
    <scope>NUCLEOTIDE SEQUENCE [LARGE SCALE GENOMIC DNA]</scope>
    <source>
        <strain evidence="1 2">ATCC 700028</strain>
    </source>
</reference>